<dbReference type="InterPro" id="IPR013936">
    <property type="entry name" value="CRT-like"/>
</dbReference>
<feature type="transmembrane region" description="Helical" evidence="7">
    <location>
        <begin position="23"/>
        <end position="42"/>
    </location>
</feature>
<accession>A0A8J8NNZ0</accession>
<evidence type="ECO:0000313" key="9">
    <source>
        <dbReference type="Proteomes" id="UP000785679"/>
    </source>
</evidence>
<evidence type="ECO:0000256" key="6">
    <source>
        <dbReference type="ARBA" id="ARBA00023136"/>
    </source>
</evidence>
<organism evidence="8 9">
    <name type="scientific">Halteria grandinella</name>
    <dbReference type="NCBI Taxonomy" id="5974"/>
    <lineage>
        <taxon>Eukaryota</taxon>
        <taxon>Sar</taxon>
        <taxon>Alveolata</taxon>
        <taxon>Ciliophora</taxon>
        <taxon>Intramacronucleata</taxon>
        <taxon>Spirotrichea</taxon>
        <taxon>Stichotrichia</taxon>
        <taxon>Sporadotrichida</taxon>
        <taxon>Halteriidae</taxon>
        <taxon>Halteria</taxon>
    </lineage>
</organism>
<evidence type="ECO:0000256" key="4">
    <source>
        <dbReference type="ARBA" id="ARBA00022692"/>
    </source>
</evidence>
<keyword evidence="4 7" id="KW-0812">Transmembrane</keyword>
<comment type="caution">
    <text evidence="8">The sequence shown here is derived from an EMBL/GenBank/DDBJ whole genome shotgun (WGS) entry which is preliminary data.</text>
</comment>
<feature type="transmembrane region" description="Helical" evidence="7">
    <location>
        <begin position="156"/>
        <end position="175"/>
    </location>
</feature>
<feature type="transmembrane region" description="Helical" evidence="7">
    <location>
        <begin position="283"/>
        <end position="299"/>
    </location>
</feature>
<evidence type="ECO:0000256" key="2">
    <source>
        <dbReference type="ARBA" id="ARBA00006690"/>
    </source>
</evidence>
<keyword evidence="9" id="KW-1185">Reference proteome</keyword>
<dbReference type="SUPFAM" id="SSF103481">
    <property type="entry name" value="Multidrug resistance efflux transporter EmrE"/>
    <property type="match status" value="1"/>
</dbReference>
<dbReference type="AlphaFoldDB" id="A0A8J8NNZ0"/>
<comment type="similarity">
    <text evidence="2">Belongs to the CRT-like transporter family.</text>
</comment>
<evidence type="ECO:0008006" key="10">
    <source>
        <dbReference type="Google" id="ProtNLM"/>
    </source>
</evidence>
<evidence type="ECO:0000256" key="1">
    <source>
        <dbReference type="ARBA" id="ARBA00004141"/>
    </source>
</evidence>
<dbReference type="PANTHER" id="PTHR13146">
    <property type="match status" value="1"/>
</dbReference>
<feature type="transmembrane region" description="Helical" evidence="7">
    <location>
        <begin position="129"/>
        <end position="149"/>
    </location>
</feature>
<comment type="subcellular location">
    <subcellularLocation>
        <location evidence="1">Membrane</location>
        <topology evidence="1">Multi-pass membrane protein</topology>
    </subcellularLocation>
</comment>
<dbReference type="GO" id="GO:0016020">
    <property type="term" value="C:membrane"/>
    <property type="evidence" value="ECO:0007669"/>
    <property type="project" value="UniProtKB-SubCell"/>
</dbReference>
<name>A0A8J8NNZ0_HALGN</name>
<dbReference type="InterPro" id="IPR037185">
    <property type="entry name" value="EmrE-like"/>
</dbReference>
<protein>
    <recommendedName>
        <fullName evidence="10">EamA domain-containing protein</fullName>
    </recommendedName>
</protein>
<dbReference type="OrthoDB" id="300580at2759"/>
<feature type="transmembrane region" description="Helical" evidence="7">
    <location>
        <begin position="311"/>
        <end position="333"/>
    </location>
</feature>
<proteinExistence type="inferred from homology"/>
<evidence type="ECO:0000313" key="8">
    <source>
        <dbReference type="EMBL" id="TNV78373.1"/>
    </source>
</evidence>
<dbReference type="Proteomes" id="UP000785679">
    <property type="component" value="Unassembled WGS sequence"/>
</dbReference>
<reference evidence="8" key="1">
    <citation type="submission" date="2019-06" db="EMBL/GenBank/DDBJ databases">
        <authorList>
            <person name="Zheng W."/>
        </authorList>
    </citation>
    <scope>NUCLEOTIDE SEQUENCE</scope>
    <source>
        <strain evidence="8">QDHG01</strain>
    </source>
</reference>
<keyword evidence="6 7" id="KW-0472">Membrane</keyword>
<feature type="transmembrane region" description="Helical" evidence="7">
    <location>
        <begin position="190"/>
        <end position="210"/>
    </location>
</feature>
<keyword evidence="5 7" id="KW-1133">Transmembrane helix</keyword>
<dbReference type="EMBL" id="RRYP01010458">
    <property type="protein sequence ID" value="TNV78373.1"/>
    <property type="molecule type" value="Genomic_DNA"/>
</dbReference>
<evidence type="ECO:0000256" key="3">
    <source>
        <dbReference type="ARBA" id="ARBA00022448"/>
    </source>
</evidence>
<sequence length="386" mass="43684">MKYQNETTYLEDDGKYYKWKHPFYGTMLTSFGQSFTMIFSFIKRRNDRRKAQVVKDLNGTEVEGSQSEEQKKLDYRLLAVPAICDQIENSTKNITLTLIAASITQMLRSAAVVFTAILAVLFLKQKLHRQHWTGVLSIVVGVLFVGMSVPSGNSNYLAIGIMLVGQICGATGYILEEKYLGDFDSMDPYMMAGIEGVWGTILWLILLPILEHIPCNPAEGICTRNGTFENSLNVFREYSRNPMNIVLSIIIVGFMPLLYGSALNITQYGSAAARTTVETARNFMIWGFFLFVPVYGRIIEKFSILQFTGFMILIFGVLLYNEMIVLPCCGFAYNTKINKIKRKHDNDFSKNKMMSMASTDAGQYQDLETMESNLINKSSDDSVLRY</sequence>
<feature type="transmembrane region" description="Helical" evidence="7">
    <location>
        <begin position="245"/>
        <end position="263"/>
    </location>
</feature>
<keyword evidence="3" id="KW-0813">Transport</keyword>
<evidence type="ECO:0000256" key="5">
    <source>
        <dbReference type="ARBA" id="ARBA00022989"/>
    </source>
</evidence>
<dbReference type="Pfam" id="PF08627">
    <property type="entry name" value="CRT-like"/>
    <property type="match status" value="1"/>
</dbReference>
<dbReference type="PANTHER" id="PTHR13146:SF0">
    <property type="entry name" value="SOLUTE CARRIER FAMILY 35 MEMBER F6"/>
    <property type="match status" value="1"/>
</dbReference>
<gene>
    <name evidence="8" type="ORF">FGO68_gene14695</name>
</gene>
<evidence type="ECO:0000256" key="7">
    <source>
        <dbReference type="SAM" id="Phobius"/>
    </source>
</evidence>